<sequence length="357" mass="40271">MANGDLIKLGTLYLNGTKQLNPTNPVSGGNIPNYSSGNIEIRDTDAADNYKINWTETTIGGKKLLVAERNILVNVNWDTLNAQGLIAGKGITINGQEYKLRTLTGGGSDGDPNNNEWNKIFDANSDNTKWHWKNCYSWVQNAYLLNAACRVVRGSSSSRFFDYYTSYYHTVGIGWRPALETLNPDPLISDLDKSLGDCHTPIIKEYTVSDSDGFSVVEKIDGNIIRTLGNQLTEQNYTLDLTSIWGTLTASIHTIMIEATDSKGAMSVRTWTFNRIKYIKYLLKQNYQFYTIKSDQYKNGKFEPLAIIIPTSQDYETYGFDDLNLPTQTMTIGTETFRPIDKFDKSKPLEIYKCIEK</sequence>
<proteinExistence type="predicted"/>
<gene>
    <name evidence="1" type="ORF">LL038_03075</name>
</gene>
<dbReference type="AlphaFoldDB" id="A0AA47EKX1"/>
<reference evidence="1" key="1">
    <citation type="submission" date="2021-11" db="EMBL/GenBank/DDBJ databases">
        <title>Clostridia strains as spoilage organisms.</title>
        <authorList>
            <person name="Wambui J."/>
            <person name="Stevens M.J.A."/>
            <person name="Stephan R."/>
        </authorList>
    </citation>
    <scope>NUCLEOTIDE SEQUENCE</scope>
    <source>
        <strain evidence="1">CF009</strain>
    </source>
</reference>
<evidence type="ECO:0000313" key="1">
    <source>
        <dbReference type="EMBL" id="WAG61249.1"/>
    </source>
</evidence>
<dbReference type="EMBL" id="CP086239">
    <property type="protein sequence ID" value="WAG61249.1"/>
    <property type="molecule type" value="Genomic_DNA"/>
</dbReference>
<accession>A0AA47EKX1</accession>
<organism evidence="1 2">
    <name type="scientific">Clostridium estertheticum</name>
    <dbReference type="NCBI Taxonomy" id="238834"/>
    <lineage>
        <taxon>Bacteria</taxon>
        <taxon>Bacillati</taxon>
        <taxon>Bacillota</taxon>
        <taxon>Clostridia</taxon>
        <taxon>Eubacteriales</taxon>
        <taxon>Clostridiaceae</taxon>
        <taxon>Clostridium</taxon>
    </lineage>
</organism>
<evidence type="ECO:0000313" key="2">
    <source>
        <dbReference type="Proteomes" id="UP001164733"/>
    </source>
</evidence>
<name>A0AA47EKX1_9CLOT</name>
<dbReference type="RefSeq" id="WP_216122435.1">
    <property type="nucleotide sequence ID" value="NZ_CP086239.1"/>
</dbReference>
<protein>
    <submittedName>
        <fullName evidence="1">Uncharacterized protein</fullName>
    </submittedName>
</protein>
<dbReference type="Proteomes" id="UP001164733">
    <property type="component" value="Chromosome"/>
</dbReference>